<dbReference type="Pfam" id="PF03960">
    <property type="entry name" value="ArsC"/>
    <property type="match status" value="1"/>
</dbReference>
<organism evidence="4 5">
    <name type="scientific">Nitrosomonas communis</name>
    <dbReference type="NCBI Taxonomy" id="44574"/>
    <lineage>
        <taxon>Bacteria</taxon>
        <taxon>Pseudomonadati</taxon>
        <taxon>Pseudomonadota</taxon>
        <taxon>Betaproteobacteria</taxon>
        <taxon>Nitrosomonadales</taxon>
        <taxon>Nitrosomonadaceae</taxon>
        <taxon>Nitrosomonas</taxon>
    </lineage>
</organism>
<dbReference type="PANTHER" id="PTHR30041:SF4">
    <property type="entry name" value="ARSENATE REDUCTASE"/>
    <property type="match status" value="1"/>
</dbReference>
<dbReference type="CDD" id="cd03034">
    <property type="entry name" value="ArsC_ArsC"/>
    <property type="match status" value="1"/>
</dbReference>
<protein>
    <submittedName>
        <fullName evidence="4">Arsenate reductase</fullName>
    </submittedName>
</protein>
<reference evidence="5" key="1">
    <citation type="submission" date="2016-10" db="EMBL/GenBank/DDBJ databases">
        <authorList>
            <person name="Varghese N."/>
            <person name="Submissions S."/>
        </authorList>
    </citation>
    <scope>NUCLEOTIDE SEQUENCE [LARGE SCALE GENOMIC DNA]</scope>
    <source>
        <strain evidence="5">Nm44</strain>
    </source>
</reference>
<evidence type="ECO:0000256" key="1">
    <source>
        <dbReference type="ARBA" id="ARBA00007198"/>
    </source>
</evidence>
<dbReference type="InterPro" id="IPR036249">
    <property type="entry name" value="Thioredoxin-like_sf"/>
</dbReference>
<evidence type="ECO:0000256" key="3">
    <source>
        <dbReference type="PROSITE-ProRule" id="PRU01282"/>
    </source>
</evidence>
<keyword evidence="5" id="KW-1185">Reference proteome</keyword>
<dbReference type="InterPro" id="IPR006659">
    <property type="entry name" value="Arsenate_reductase"/>
</dbReference>
<dbReference type="EMBL" id="FOUB01000040">
    <property type="protein sequence ID" value="SFM62670.1"/>
    <property type="molecule type" value="Genomic_DNA"/>
</dbReference>
<dbReference type="Proteomes" id="UP000183287">
    <property type="component" value="Unassembled WGS sequence"/>
</dbReference>
<dbReference type="RefSeq" id="WP_074906074.1">
    <property type="nucleotide sequence ID" value="NZ_FOUB01000040.1"/>
</dbReference>
<keyword evidence="2" id="KW-0560">Oxidoreductase</keyword>
<comment type="similarity">
    <text evidence="1 3">Belongs to the ArsC family.</text>
</comment>
<dbReference type="OrthoDB" id="9790554at2"/>
<dbReference type="PANTHER" id="PTHR30041">
    <property type="entry name" value="ARSENATE REDUCTASE"/>
    <property type="match status" value="1"/>
</dbReference>
<dbReference type="PROSITE" id="PS51353">
    <property type="entry name" value="ARSC"/>
    <property type="match status" value="1"/>
</dbReference>
<dbReference type="STRING" id="44574.AAW31_15865"/>
<dbReference type="InterPro" id="IPR006660">
    <property type="entry name" value="Arsenate_reductase-like"/>
</dbReference>
<dbReference type="AlphaFoldDB" id="A0A1I4SEC1"/>
<evidence type="ECO:0000313" key="5">
    <source>
        <dbReference type="Proteomes" id="UP000183287"/>
    </source>
</evidence>
<dbReference type="SUPFAM" id="SSF52833">
    <property type="entry name" value="Thioredoxin-like"/>
    <property type="match status" value="1"/>
</dbReference>
<evidence type="ECO:0000256" key="2">
    <source>
        <dbReference type="ARBA" id="ARBA00023002"/>
    </source>
</evidence>
<gene>
    <name evidence="4" type="ORF">SAMN05421863_10402</name>
</gene>
<evidence type="ECO:0000313" key="4">
    <source>
        <dbReference type="EMBL" id="SFM62670.1"/>
    </source>
</evidence>
<name>A0A1I4SEC1_9PROT</name>
<proteinExistence type="inferred from homology"/>
<sequence length="120" mass="13697">MTDKITIYQKPTCSKCRATLTLLKENGEEFDSINYYEKPMTIELLRELLHKLNMSARDILRADEPMARGTESATDEELLQLMVKNPDLIQRPIVVRGDKAILGRPPENVKKLLGSVDVLR</sequence>
<dbReference type="GO" id="GO:0008794">
    <property type="term" value="F:arsenate reductase (glutaredoxin) activity"/>
    <property type="evidence" value="ECO:0007669"/>
    <property type="project" value="InterPro"/>
</dbReference>
<dbReference type="Gene3D" id="3.40.30.10">
    <property type="entry name" value="Glutaredoxin"/>
    <property type="match status" value="1"/>
</dbReference>
<accession>A0A1I4SEC1</accession>